<sequence length="163" mass="16937">MLKKLALVSSVLCTFSAFASGSSILELLLNGTVTQTPYWSMDGGKTVANQAVYSFNGYVPADGILNTNIIGVALVNPLSASNTVELVLPSNCTIGGPAGKAVDVSATKFVVNDVEYPNNAQIDIAEFPNTGSYGATSIRIYGIDQSVEGALACPANGSLTYQY</sequence>
<organism evidence="2 3">
    <name type="scientific">Fluviispira sanaruensis</name>
    <dbReference type="NCBI Taxonomy" id="2493639"/>
    <lineage>
        <taxon>Bacteria</taxon>
        <taxon>Pseudomonadati</taxon>
        <taxon>Bdellovibrionota</taxon>
        <taxon>Oligoflexia</taxon>
        <taxon>Silvanigrellales</taxon>
        <taxon>Silvanigrellaceae</taxon>
        <taxon>Fluviispira</taxon>
    </lineage>
</organism>
<keyword evidence="1" id="KW-0732">Signal</keyword>
<accession>A0A4P2VJC5</accession>
<feature type="chain" id="PRO_5020908235" evidence="1">
    <location>
        <begin position="20"/>
        <end position="163"/>
    </location>
</feature>
<gene>
    <name evidence="2" type="ORF">JCM31447_12240</name>
</gene>
<keyword evidence="3" id="KW-1185">Reference proteome</keyword>
<dbReference type="AlphaFoldDB" id="A0A4P2VJC5"/>
<dbReference type="KEGG" id="sbf:JCM31447_12240"/>
<dbReference type="RefSeq" id="WP_130607550.1">
    <property type="nucleotide sequence ID" value="NZ_AP019368.1"/>
</dbReference>
<reference evidence="2 3" key="1">
    <citation type="submission" date="2018-12" db="EMBL/GenBank/DDBJ databases">
        <title>Rubrispira sanarue gen. nov., sp., nov., a member of the order Silvanigrellales, isolated from a brackish lake in Hamamatsu Japan.</title>
        <authorList>
            <person name="Maejima Y."/>
            <person name="Iino T."/>
            <person name="Muraguchi Y."/>
            <person name="Fukuda K."/>
            <person name="Nojiri H."/>
            <person name="Ohkuma M."/>
            <person name="Moriuchi R."/>
            <person name="Dohra H."/>
            <person name="Kimbara K."/>
            <person name="Shintani M."/>
        </authorList>
    </citation>
    <scope>NUCLEOTIDE SEQUENCE [LARGE SCALE GENOMIC DNA]</scope>
    <source>
        <strain evidence="2 3">RF1110005</strain>
    </source>
</reference>
<evidence type="ECO:0000256" key="1">
    <source>
        <dbReference type="SAM" id="SignalP"/>
    </source>
</evidence>
<dbReference type="EMBL" id="AP019368">
    <property type="protein sequence ID" value="BBH52781.1"/>
    <property type="molecule type" value="Genomic_DNA"/>
</dbReference>
<feature type="signal peptide" evidence="1">
    <location>
        <begin position="1"/>
        <end position="19"/>
    </location>
</feature>
<evidence type="ECO:0000313" key="3">
    <source>
        <dbReference type="Proteomes" id="UP000291236"/>
    </source>
</evidence>
<protein>
    <submittedName>
        <fullName evidence="2">Uncharacterized protein</fullName>
    </submittedName>
</protein>
<name>A0A4P2VJC5_FLUSA</name>
<evidence type="ECO:0000313" key="2">
    <source>
        <dbReference type="EMBL" id="BBH52781.1"/>
    </source>
</evidence>
<proteinExistence type="predicted"/>
<dbReference type="Proteomes" id="UP000291236">
    <property type="component" value="Chromosome"/>
</dbReference>